<dbReference type="InterPro" id="IPR043154">
    <property type="entry name" value="Sec-1-like_dom1"/>
</dbReference>
<accession>A0A9P1IEN3</accession>
<dbReference type="AlphaFoldDB" id="A0A9P1IEN3"/>
<dbReference type="InterPro" id="IPR001619">
    <property type="entry name" value="Sec1-like"/>
</dbReference>
<dbReference type="Gene3D" id="3.90.830.10">
    <property type="entry name" value="Syntaxin Binding Protein 1, Chain A, domain 2"/>
    <property type="match status" value="1"/>
</dbReference>
<dbReference type="Gene3D" id="1.25.40.60">
    <property type="match status" value="1"/>
</dbReference>
<organism evidence="2 3">
    <name type="scientific">Caenorhabditis angaria</name>
    <dbReference type="NCBI Taxonomy" id="860376"/>
    <lineage>
        <taxon>Eukaryota</taxon>
        <taxon>Metazoa</taxon>
        <taxon>Ecdysozoa</taxon>
        <taxon>Nematoda</taxon>
        <taxon>Chromadorea</taxon>
        <taxon>Rhabditida</taxon>
        <taxon>Rhabditina</taxon>
        <taxon>Rhabditomorpha</taxon>
        <taxon>Rhabditoidea</taxon>
        <taxon>Rhabditidae</taxon>
        <taxon>Peloderinae</taxon>
        <taxon>Caenorhabditis</taxon>
    </lineage>
</organism>
<dbReference type="SUPFAM" id="SSF56815">
    <property type="entry name" value="Sec1/munc18-like (SM) proteins"/>
    <property type="match status" value="1"/>
</dbReference>
<keyword evidence="3" id="KW-1185">Reference proteome</keyword>
<comment type="similarity">
    <text evidence="1">Belongs to the STXBP/unc-18/SEC1 family.</text>
</comment>
<reference evidence="2" key="1">
    <citation type="submission" date="2022-11" db="EMBL/GenBank/DDBJ databases">
        <authorList>
            <person name="Kikuchi T."/>
        </authorList>
    </citation>
    <scope>NUCLEOTIDE SEQUENCE</scope>
    <source>
        <strain evidence="2">PS1010</strain>
    </source>
</reference>
<dbReference type="InterPro" id="IPR043127">
    <property type="entry name" value="Sec-1-like_dom3a"/>
</dbReference>
<dbReference type="Pfam" id="PF00995">
    <property type="entry name" value="Sec1"/>
    <property type="match status" value="1"/>
</dbReference>
<dbReference type="PIRSF" id="PIRSF005715">
    <property type="entry name" value="VPS45_Sec1"/>
    <property type="match status" value="1"/>
</dbReference>
<dbReference type="Proteomes" id="UP001152747">
    <property type="component" value="Unassembled WGS sequence"/>
</dbReference>
<name>A0A9P1IEN3_9PELO</name>
<gene>
    <name evidence="2" type="ORF">CAMP_LOCUS4489</name>
</gene>
<dbReference type="GO" id="GO:0016192">
    <property type="term" value="P:vesicle-mediated transport"/>
    <property type="evidence" value="ECO:0007669"/>
    <property type="project" value="InterPro"/>
</dbReference>
<dbReference type="EMBL" id="CANHGI010000002">
    <property type="protein sequence ID" value="CAI5441852.1"/>
    <property type="molecule type" value="Genomic_DNA"/>
</dbReference>
<dbReference type="PANTHER" id="PTHR11679">
    <property type="entry name" value="VESICLE PROTEIN SORTING-ASSOCIATED"/>
    <property type="match status" value="1"/>
</dbReference>
<dbReference type="OrthoDB" id="2228at2759"/>
<evidence type="ECO:0000313" key="3">
    <source>
        <dbReference type="Proteomes" id="UP001152747"/>
    </source>
</evidence>
<dbReference type="Gene3D" id="3.40.50.1910">
    <property type="match status" value="1"/>
</dbReference>
<comment type="caution">
    <text evidence="2">The sequence shown here is derived from an EMBL/GenBank/DDBJ whole genome shotgun (WGS) entry which is preliminary data.</text>
</comment>
<proteinExistence type="inferred from homology"/>
<evidence type="ECO:0000256" key="1">
    <source>
        <dbReference type="ARBA" id="ARBA00009884"/>
    </source>
</evidence>
<dbReference type="Gene3D" id="3.40.50.2060">
    <property type="match status" value="1"/>
</dbReference>
<evidence type="ECO:0000313" key="2">
    <source>
        <dbReference type="EMBL" id="CAI5441852.1"/>
    </source>
</evidence>
<dbReference type="InterPro" id="IPR036045">
    <property type="entry name" value="Sec1-like_sf"/>
</dbReference>
<dbReference type="InterPro" id="IPR027482">
    <property type="entry name" value="Sec1-like_dom2"/>
</dbReference>
<sequence>MLVSMSVDIRKMVKDKLFKDVIRLDNKRKILVVDNDGMRVLSDCFKMSELFEEKIILIEDLFKRREKIKNIDALYLVKPTENVINIMISDFKLIQKSKKKFKEDLMYKSANIYFLSQCSDSCLEQLSANHIVKYIKTLKEMNLSFKPIQSHVFGVDQLETSLGIASFCLNLGIYPFLRFHSDFAQSAEFCYRIEQNLDEFMKTDLSLGIESDSHLLILDRSFDLLTPLLHELTFEAMISENEEELEKLQQNDEDEIWNEVRHLHIAEVIDRIHGKMKNTKKIEVFGTIREFGKTMKNIKNMEKLEKYITLTEKLLESYKTDLIDIITLEQDMSTGFTSENVPIRDGRIVQNLTKILMDKNVSENYRLRLILIYMLCLPEKIEDYYLKMVEVSGFSDDGIDVVRNMLQLYKSSQPCMMPRRKLPSEYQFNTSRWIPHICDIIKSVHDGSLDTERFRCLGKQPSRKTAVSSARFGSLENRANKKIVIFIAGGITYSEIREAYKFSNTLKNTQIFIGSDRILTPNNFIEHYLRNKF</sequence>
<protein>
    <submittedName>
        <fullName evidence="2">Uncharacterized protein</fullName>
    </submittedName>
</protein>